<dbReference type="Pfam" id="PF07610">
    <property type="entry name" value="DUF1573"/>
    <property type="match status" value="1"/>
</dbReference>
<dbReference type="InterPro" id="IPR013783">
    <property type="entry name" value="Ig-like_fold"/>
</dbReference>
<dbReference type="EMBL" id="QPIE01000001">
    <property type="protein sequence ID" value="RCU44777.1"/>
    <property type="molecule type" value="Genomic_DNA"/>
</dbReference>
<dbReference type="AlphaFoldDB" id="A0A368N2J6"/>
<gene>
    <name evidence="2" type="ORF">DQ356_00735</name>
</gene>
<evidence type="ECO:0000256" key="1">
    <source>
        <dbReference type="SAM" id="SignalP"/>
    </source>
</evidence>
<keyword evidence="1" id="KW-0732">Signal</keyword>
<organism evidence="2 3">
    <name type="scientific">Chryseobacterium lacus</name>
    <dbReference type="NCBI Taxonomy" id="2058346"/>
    <lineage>
        <taxon>Bacteria</taxon>
        <taxon>Pseudomonadati</taxon>
        <taxon>Bacteroidota</taxon>
        <taxon>Flavobacteriia</taxon>
        <taxon>Flavobacteriales</taxon>
        <taxon>Weeksellaceae</taxon>
        <taxon>Chryseobacterium group</taxon>
        <taxon>Chryseobacterium</taxon>
    </lineage>
</organism>
<dbReference type="Gene3D" id="2.60.40.10">
    <property type="entry name" value="Immunoglobulins"/>
    <property type="match status" value="1"/>
</dbReference>
<comment type="caution">
    <text evidence="2">The sequence shown here is derived from an EMBL/GenBank/DDBJ whole genome shotgun (WGS) entry which is preliminary data.</text>
</comment>
<proteinExistence type="predicted"/>
<protein>
    <submittedName>
        <fullName evidence="2">DUF1573 domain-containing protein</fullName>
    </submittedName>
</protein>
<keyword evidence="3" id="KW-1185">Reference proteome</keyword>
<name>A0A368N2J6_9FLAO</name>
<reference evidence="2 3" key="1">
    <citation type="submission" date="2018-07" db="EMBL/GenBank/DDBJ databases">
        <title>Chryseobacterium lacus sp. nov., isolated from lake water.</title>
        <authorList>
            <person name="Li C.-M."/>
        </authorList>
    </citation>
    <scope>NUCLEOTIDE SEQUENCE [LARGE SCALE GENOMIC DNA]</scope>
    <source>
        <strain evidence="2 3">YLOS41</strain>
    </source>
</reference>
<sequence>MKKLLAGFAILGTVALASAQTISFDNTVLDYGTIKPGSDGNRVFVVKNTGDKPLIISNVKPSCGCTTPDWSKEPILPGKTGQIKVHYNTTPGPFQKMIEVFTNDPVNSRSVIHIKGNVDANAADAVAVKASAPKKGK</sequence>
<accession>A0A368N2J6</accession>
<feature type="chain" id="PRO_5016662463" evidence="1">
    <location>
        <begin position="20"/>
        <end position="137"/>
    </location>
</feature>
<dbReference type="PANTHER" id="PTHR37833">
    <property type="entry name" value="LIPOPROTEIN-RELATED"/>
    <property type="match status" value="1"/>
</dbReference>
<dbReference type="InterPro" id="IPR011467">
    <property type="entry name" value="DUF1573"/>
</dbReference>
<dbReference type="OrthoDB" id="826619at2"/>
<dbReference type="RefSeq" id="WP_114302552.1">
    <property type="nucleotide sequence ID" value="NZ_QPIE01000001.1"/>
</dbReference>
<dbReference type="Proteomes" id="UP000252172">
    <property type="component" value="Unassembled WGS sequence"/>
</dbReference>
<dbReference type="PANTHER" id="PTHR37833:SF1">
    <property type="entry name" value="SIGNAL PEPTIDE PROTEIN"/>
    <property type="match status" value="1"/>
</dbReference>
<feature type="signal peptide" evidence="1">
    <location>
        <begin position="1"/>
        <end position="19"/>
    </location>
</feature>
<evidence type="ECO:0000313" key="2">
    <source>
        <dbReference type="EMBL" id="RCU44777.1"/>
    </source>
</evidence>
<evidence type="ECO:0000313" key="3">
    <source>
        <dbReference type="Proteomes" id="UP000252172"/>
    </source>
</evidence>